<accession>A0A450TXN1</accession>
<evidence type="ECO:0000313" key="3">
    <source>
        <dbReference type="EMBL" id="VFK21293.1"/>
    </source>
</evidence>
<protein>
    <submittedName>
        <fullName evidence="1">Uncharacterized protein</fullName>
    </submittedName>
</protein>
<evidence type="ECO:0000313" key="2">
    <source>
        <dbReference type="EMBL" id="VFJ74541.1"/>
    </source>
</evidence>
<organism evidence="1">
    <name type="scientific">Candidatus Kentrum sp. FM</name>
    <dbReference type="NCBI Taxonomy" id="2126340"/>
    <lineage>
        <taxon>Bacteria</taxon>
        <taxon>Pseudomonadati</taxon>
        <taxon>Pseudomonadota</taxon>
        <taxon>Gammaproteobacteria</taxon>
        <taxon>Candidatus Kentrum</taxon>
    </lineage>
</organism>
<dbReference type="EMBL" id="CAADFA010000774">
    <property type="protein sequence ID" value="VFJ74196.1"/>
    <property type="molecule type" value="Genomic_DNA"/>
</dbReference>
<sequence>MSTQPSQSRTYVPYDGFYISPIMQHGCNNNSFLSFSIDSIVLLCRCHKKWVRLFSGEEGKLTQRGRMCHFEVPKDNCADVPHVGGNPYIVRNHHLRRQNA</sequence>
<gene>
    <name evidence="2" type="ORF">BECKFM1743A_GA0114220_107843</name>
    <name evidence="3" type="ORF">BECKFM1743B_GA0114221_107753</name>
    <name evidence="1" type="ORF">BECKFM1743C_GA0114222_107742</name>
</gene>
<dbReference type="EMBL" id="CAADEZ010000784">
    <property type="protein sequence ID" value="VFJ74541.1"/>
    <property type="molecule type" value="Genomic_DNA"/>
</dbReference>
<dbReference type="EMBL" id="CAADFL010000775">
    <property type="protein sequence ID" value="VFK21293.1"/>
    <property type="molecule type" value="Genomic_DNA"/>
</dbReference>
<reference evidence="1" key="1">
    <citation type="submission" date="2019-02" db="EMBL/GenBank/DDBJ databases">
        <authorList>
            <person name="Gruber-Vodicka R. H."/>
            <person name="Seah K. B. B."/>
        </authorList>
    </citation>
    <scope>NUCLEOTIDE SEQUENCE</scope>
    <source>
        <strain evidence="2">BECK_BZ163</strain>
        <strain evidence="3">BECK_BZ164</strain>
        <strain evidence="1">BECK_BZ165</strain>
    </source>
</reference>
<dbReference type="AlphaFoldDB" id="A0A450TXN1"/>
<name>A0A450TXN1_9GAMM</name>
<proteinExistence type="predicted"/>
<evidence type="ECO:0000313" key="1">
    <source>
        <dbReference type="EMBL" id="VFJ74196.1"/>
    </source>
</evidence>